<gene>
    <name evidence="4" type="ORF">ACFO3O_10710</name>
</gene>
<evidence type="ECO:0000256" key="2">
    <source>
        <dbReference type="ARBA" id="ARBA00022801"/>
    </source>
</evidence>
<dbReference type="InterPro" id="IPR001940">
    <property type="entry name" value="Peptidase_S1C"/>
</dbReference>
<evidence type="ECO:0000256" key="1">
    <source>
        <dbReference type="ARBA" id="ARBA00022670"/>
    </source>
</evidence>
<evidence type="ECO:0000313" key="5">
    <source>
        <dbReference type="Proteomes" id="UP001596043"/>
    </source>
</evidence>
<dbReference type="SUPFAM" id="SSF50156">
    <property type="entry name" value="PDZ domain-like"/>
    <property type="match status" value="2"/>
</dbReference>
<dbReference type="InterPro" id="IPR036034">
    <property type="entry name" value="PDZ_sf"/>
</dbReference>
<keyword evidence="2 4" id="KW-0378">Hydrolase</keyword>
<feature type="domain" description="PDZ" evidence="3">
    <location>
        <begin position="280"/>
        <end position="365"/>
    </location>
</feature>
<dbReference type="PRINTS" id="PR00834">
    <property type="entry name" value="PROTEASES2C"/>
</dbReference>
<accession>A0ABV9HXB7</accession>
<protein>
    <submittedName>
        <fullName evidence="4">S1C family serine protease</fullName>
        <ecNumber evidence="4">3.4.21.-</ecNumber>
    </submittedName>
</protein>
<dbReference type="SUPFAM" id="SSF50494">
    <property type="entry name" value="Trypsin-like serine proteases"/>
    <property type="match status" value="1"/>
</dbReference>
<dbReference type="Pfam" id="PF13365">
    <property type="entry name" value="Trypsin_2"/>
    <property type="match status" value="1"/>
</dbReference>
<reference evidence="5" key="1">
    <citation type="journal article" date="2019" name="Int. J. Syst. Evol. Microbiol.">
        <title>The Global Catalogue of Microorganisms (GCM) 10K type strain sequencing project: providing services to taxonomists for standard genome sequencing and annotation.</title>
        <authorList>
            <consortium name="The Broad Institute Genomics Platform"/>
            <consortium name="The Broad Institute Genome Sequencing Center for Infectious Disease"/>
            <person name="Wu L."/>
            <person name="Ma J."/>
        </authorList>
    </citation>
    <scope>NUCLEOTIDE SEQUENCE [LARGE SCALE GENOMIC DNA]</scope>
    <source>
        <strain evidence="5">YJ-61-S</strain>
    </source>
</reference>
<keyword evidence="1 4" id="KW-0645">Protease</keyword>
<dbReference type="PANTHER" id="PTHR43343">
    <property type="entry name" value="PEPTIDASE S12"/>
    <property type="match status" value="1"/>
</dbReference>
<dbReference type="InterPro" id="IPR001478">
    <property type="entry name" value="PDZ"/>
</dbReference>
<dbReference type="GO" id="GO:0008233">
    <property type="term" value="F:peptidase activity"/>
    <property type="evidence" value="ECO:0007669"/>
    <property type="project" value="UniProtKB-KW"/>
</dbReference>
<dbReference type="EC" id="3.4.21.-" evidence="4"/>
<dbReference type="Pfam" id="PF13180">
    <property type="entry name" value="PDZ_2"/>
    <property type="match status" value="1"/>
</dbReference>
<evidence type="ECO:0000259" key="3">
    <source>
        <dbReference type="SMART" id="SM00228"/>
    </source>
</evidence>
<comment type="caution">
    <text evidence="4">The sequence shown here is derived from an EMBL/GenBank/DDBJ whole genome shotgun (WGS) entry which is preliminary data.</text>
</comment>
<dbReference type="EMBL" id="JBHSFV010000005">
    <property type="protein sequence ID" value="MFC4634380.1"/>
    <property type="molecule type" value="Genomic_DNA"/>
</dbReference>
<evidence type="ECO:0000313" key="4">
    <source>
        <dbReference type="EMBL" id="MFC4634380.1"/>
    </source>
</evidence>
<dbReference type="PANTHER" id="PTHR43343:SF3">
    <property type="entry name" value="PROTEASE DO-LIKE 8, CHLOROPLASTIC"/>
    <property type="match status" value="1"/>
</dbReference>
<keyword evidence="5" id="KW-1185">Reference proteome</keyword>
<dbReference type="Gene3D" id="2.40.10.120">
    <property type="match status" value="1"/>
</dbReference>
<dbReference type="RefSeq" id="WP_379978599.1">
    <property type="nucleotide sequence ID" value="NZ_JBHSFV010000005.1"/>
</dbReference>
<name>A0ABV9HXB7_9FLAO</name>
<dbReference type="Proteomes" id="UP001596043">
    <property type="component" value="Unassembled WGS sequence"/>
</dbReference>
<feature type="domain" description="PDZ" evidence="3">
    <location>
        <begin position="383"/>
        <end position="461"/>
    </location>
</feature>
<organism evidence="4 5">
    <name type="scientific">Dokdonia ponticola</name>
    <dbReference type="NCBI Taxonomy" id="2041041"/>
    <lineage>
        <taxon>Bacteria</taxon>
        <taxon>Pseudomonadati</taxon>
        <taxon>Bacteroidota</taxon>
        <taxon>Flavobacteriia</taxon>
        <taxon>Flavobacteriales</taxon>
        <taxon>Flavobacteriaceae</taxon>
        <taxon>Dokdonia</taxon>
    </lineage>
</organism>
<proteinExistence type="predicted"/>
<dbReference type="InterPro" id="IPR051201">
    <property type="entry name" value="Chloro_Bact_Ser_Proteases"/>
</dbReference>
<dbReference type="Gene3D" id="2.30.42.10">
    <property type="match status" value="1"/>
</dbReference>
<dbReference type="SMART" id="SM00228">
    <property type="entry name" value="PDZ"/>
    <property type="match status" value="2"/>
</dbReference>
<dbReference type="GO" id="GO:0006508">
    <property type="term" value="P:proteolysis"/>
    <property type="evidence" value="ECO:0007669"/>
    <property type="project" value="UniProtKB-KW"/>
</dbReference>
<dbReference type="InterPro" id="IPR009003">
    <property type="entry name" value="Peptidase_S1_PA"/>
</dbReference>
<sequence length="471" mass="50691">MKKIASLLSVAVLAGVITLGAYKLFIEESKTPPLASENPISSIPTYTPTTYTAAANAGIDFTEAAERTVHGVVHVSNKQEYRQPRNMMEFLRGGGQRGGVVGAGSGVIISGDGFIITNNHVIEGATEIEVALNDNRKFKAELIGTDKKADIALIKIDAGDDELPYIPFGDSDAAKVGEWVLAVGNPFNLTSTVTAGIISAKARDINEQDSNPQSFIQTDAAINPGNSGGALVNTYGELIGINTAITSQTGSYVGYAFAVPSNNARKIVEDIMQYGSVQKGILGVRGNSVNSLRPEAIEKLKINTSEGFYVGVVDYESGAEKAGIKSGDIIKRIDNIEINKFSDLSGYISSKRPDDVVQVYLLRDGKELTLPVTLVKSVTYDINRLGIQVKNASPKELSKAKAKNGVIINNTLSPTMRRYNLEGLVISEIDDQEVNDVEDVKRIFNNKNANEPVSIVLINGDGERNRYIFDN</sequence>